<dbReference type="PANTHER" id="PTHR46630">
    <property type="entry name" value="TETRATRICOPEPTIDE REPEAT PROTEIN 29"/>
    <property type="match status" value="1"/>
</dbReference>
<dbReference type="GO" id="GO:0005929">
    <property type="term" value="C:cilium"/>
    <property type="evidence" value="ECO:0007669"/>
    <property type="project" value="TreeGrafter"/>
</dbReference>
<protein>
    <recommendedName>
        <fullName evidence="5">Tetratricopeptide repeat protein 29</fullName>
    </recommendedName>
</protein>
<evidence type="ECO:0000256" key="3">
    <source>
        <dbReference type="ARBA" id="ARBA00022737"/>
    </source>
</evidence>
<sequence>MLYHDRKMYPEAVHYLRQFIELSAHMPDKAAVGTAYTVFSACLKEMGDREAAVRCLEEYLQLARGGDQHGTALASCALGIMLYEQADLDAAVSYFEKFFETARTLADRPMLEAARVNLGVARGAARMGAWMGVVAGNLPKLIAWKSSRVPFTDH</sequence>
<dbReference type="InterPro" id="IPR019734">
    <property type="entry name" value="TPR_rpt"/>
</dbReference>
<comment type="subcellular location">
    <subcellularLocation>
        <location evidence="1">Cytoplasm</location>
    </subcellularLocation>
</comment>
<dbReference type="Proteomes" id="UP000236333">
    <property type="component" value="Unassembled WGS sequence"/>
</dbReference>
<dbReference type="AlphaFoldDB" id="A0A2J8A7Q2"/>
<keyword evidence="7" id="KW-1185">Reference proteome</keyword>
<feature type="non-terminal residue" evidence="6">
    <location>
        <position position="154"/>
    </location>
</feature>
<name>A0A2J8A7Q2_9CHLO</name>
<accession>A0A2J8A7Q2</accession>
<dbReference type="OrthoDB" id="626167at2759"/>
<gene>
    <name evidence="6" type="ORF">TSOC_004911</name>
</gene>
<dbReference type="InterPro" id="IPR011990">
    <property type="entry name" value="TPR-like_helical_dom_sf"/>
</dbReference>
<evidence type="ECO:0000256" key="2">
    <source>
        <dbReference type="ARBA" id="ARBA00022490"/>
    </source>
</evidence>
<keyword evidence="2" id="KW-0963">Cytoplasm</keyword>
<dbReference type="GO" id="GO:0005737">
    <property type="term" value="C:cytoplasm"/>
    <property type="evidence" value="ECO:0007669"/>
    <property type="project" value="UniProtKB-SubCell"/>
</dbReference>
<dbReference type="Pfam" id="PF13181">
    <property type="entry name" value="TPR_8"/>
    <property type="match status" value="1"/>
</dbReference>
<dbReference type="InterPro" id="IPR051476">
    <property type="entry name" value="Bac_ResReg_Asp_Phosphatase"/>
</dbReference>
<dbReference type="Gene3D" id="1.25.40.10">
    <property type="entry name" value="Tetratricopeptide repeat domain"/>
    <property type="match status" value="1"/>
</dbReference>
<evidence type="ECO:0000256" key="1">
    <source>
        <dbReference type="ARBA" id="ARBA00004496"/>
    </source>
</evidence>
<dbReference type="SUPFAM" id="SSF48452">
    <property type="entry name" value="TPR-like"/>
    <property type="match status" value="1"/>
</dbReference>
<comment type="caution">
    <text evidence="6">The sequence shown here is derived from an EMBL/GenBank/DDBJ whole genome shotgun (WGS) entry which is preliminary data.</text>
</comment>
<evidence type="ECO:0000256" key="4">
    <source>
        <dbReference type="ARBA" id="ARBA00022803"/>
    </source>
</evidence>
<organism evidence="6 7">
    <name type="scientific">Tetrabaena socialis</name>
    <dbReference type="NCBI Taxonomy" id="47790"/>
    <lineage>
        <taxon>Eukaryota</taxon>
        <taxon>Viridiplantae</taxon>
        <taxon>Chlorophyta</taxon>
        <taxon>core chlorophytes</taxon>
        <taxon>Chlorophyceae</taxon>
        <taxon>CS clade</taxon>
        <taxon>Chlamydomonadales</taxon>
        <taxon>Tetrabaenaceae</taxon>
        <taxon>Tetrabaena</taxon>
    </lineage>
</organism>
<evidence type="ECO:0000313" key="7">
    <source>
        <dbReference type="Proteomes" id="UP000236333"/>
    </source>
</evidence>
<dbReference type="PANTHER" id="PTHR46630:SF1">
    <property type="entry name" value="TETRATRICOPEPTIDE REPEAT PROTEIN 29"/>
    <property type="match status" value="1"/>
</dbReference>
<dbReference type="GO" id="GO:0003341">
    <property type="term" value="P:cilium movement"/>
    <property type="evidence" value="ECO:0007669"/>
    <property type="project" value="TreeGrafter"/>
</dbReference>
<dbReference type="EMBL" id="PGGS01000126">
    <property type="protein sequence ID" value="PNH08510.1"/>
    <property type="molecule type" value="Genomic_DNA"/>
</dbReference>
<evidence type="ECO:0000256" key="5">
    <source>
        <dbReference type="ARBA" id="ARBA00040665"/>
    </source>
</evidence>
<evidence type="ECO:0000313" key="6">
    <source>
        <dbReference type="EMBL" id="PNH08510.1"/>
    </source>
</evidence>
<reference evidence="6 7" key="1">
    <citation type="journal article" date="2017" name="Mol. Biol. Evol.">
        <title>The 4-celled Tetrabaena socialis nuclear genome reveals the essential components for genetic control of cell number at the origin of multicellularity in the volvocine lineage.</title>
        <authorList>
            <person name="Featherston J."/>
            <person name="Arakaki Y."/>
            <person name="Hanschen E.R."/>
            <person name="Ferris P.J."/>
            <person name="Michod R.E."/>
            <person name="Olson B.J.S.C."/>
            <person name="Nozaki H."/>
            <person name="Durand P.M."/>
        </authorList>
    </citation>
    <scope>NUCLEOTIDE SEQUENCE [LARGE SCALE GENOMIC DNA]</scope>
    <source>
        <strain evidence="6 7">NIES-571</strain>
    </source>
</reference>
<keyword evidence="3" id="KW-0677">Repeat</keyword>
<proteinExistence type="predicted"/>
<keyword evidence="4" id="KW-0802">TPR repeat</keyword>